<protein>
    <recommendedName>
        <fullName evidence="4">O-methyltransferase C-terminal domain-containing protein</fullName>
    </recommendedName>
</protein>
<keyword evidence="1" id="KW-0489">Methyltransferase</keyword>
<evidence type="ECO:0000256" key="2">
    <source>
        <dbReference type="ARBA" id="ARBA00022679"/>
    </source>
</evidence>
<dbReference type="EMBL" id="JAATWM020000002">
    <property type="protein sequence ID" value="KAF9881765.1"/>
    <property type="molecule type" value="Genomic_DNA"/>
</dbReference>
<evidence type="ECO:0000256" key="3">
    <source>
        <dbReference type="ARBA" id="ARBA00022691"/>
    </source>
</evidence>
<dbReference type="PROSITE" id="PS51683">
    <property type="entry name" value="SAM_OMT_II"/>
    <property type="match status" value="1"/>
</dbReference>
<sequence length="667" mass="75411">MTVAKLSEAAGAREDRLRPVMRLLYNNGLFTYDASNDTYTNNARSDLLRSDHWTQWHTWVELYATEFYDMARGIPDSLLSGATRTAAQINYDTDDSIFAYFEKRGWLPRVHRAFSASQVAQAPGILTDYPWHEIGDKTVLDVGGGGGALMASLLREHPKMRGGILDMAAVIDHTGPFFHSPDGQYADVGSRISPENLVAGDFLTGPLPRHEVYVIKWCLHNWLDPEVIQILRNIRESIVPGDQSRLVVMDAVLQDGAMGRLAQYGDVQMLMTAKGRERTAEDWQQVAKASGWNIHKIYPLRNAWKYLDWKHPIYGENGDKVGIPSCPYVWPNGQGDIAKFLKGVENSAAWEKQHGRMYRIWSGMKPEIVLTQPHHLQTVFRDSDKHSKAPANNSGFYMNRLLGECVGLLSGPDWRSVRAVAEPPFQRAAPIVGMYEAVASGNISEEQLLQTLDESLFANLDVTMGGLSWVPVFLAAHQNAQSRLRTEIEREATSPETLHRYLDNSRSTYLACCVIESSRLRPLAAFSVPQAAPTPRRLEVSPGLTYVVPEGTSFVVDTYALNVRNEAWAPDNESFRPERFLNSNEKDARDRRYLFWRYGFGPRQCMGRHAADLIIRTTVAHLVRNYQLDLLSPEDHLDGSSWARNQECWITHPSLNLRCTRRILENK</sequence>
<dbReference type="AlphaFoldDB" id="A0A9P6IFH5"/>
<reference evidence="5" key="1">
    <citation type="submission" date="2020-03" db="EMBL/GenBank/DDBJ databases">
        <authorList>
            <person name="He L."/>
        </authorList>
    </citation>
    <scope>NUCLEOTIDE SEQUENCE</scope>
    <source>
        <strain evidence="5">CkLH20</strain>
    </source>
</reference>
<dbReference type="InterPro" id="IPR036388">
    <property type="entry name" value="WH-like_DNA-bd_sf"/>
</dbReference>
<dbReference type="GO" id="GO:0008171">
    <property type="term" value="F:O-methyltransferase activity"/>
    <property type="evidence" value="ECO:0007669"/>
    <property type="project" value="InterPro"/>
</dbReference>
<dbReference type="SUPFAM" id="SSF48264">
    <property type="entry name" value="Cytochrome P450"/>
    <property type="match status" value="1"/>
</dbReference>
<dbReference type="GO" id="GO:0004497">
    <property type="term" value="F:monooxygenase activity"/>
    <property type="evidence" value="ECO:0007669"/>
    <property type="project" value="InterPro"/>
</dbReference>
<dbReference type="GO" id="GO:0016705">
    <property type="term" value="F:oxidoreductase activity, acting on paired donors, with incorporation or reduction of molecular oxygen"/>
    <property type="evidence" value="ECO:0007669"/>
    <property type="project" value="InterPro"/>
</dbReference>
<keyword evidence="3" id="KW-0949">S-adenosyl-L-methionine</keyword>
<dbReference type="GO" id="GO:0020037">
    <property type="term" value="F:heme binding"/>
    <property type="evidence" value="ECO:0007669"/>
    <property type="project" value="InterPro"/>
</dbReference>
<dbReference type="SUPFAM" id="SSF46785">
    <property type="entry name" value="Winged helix' DNA-binding domain"/>
    <property type="match status" value="1"/>
</dbReference>
<dbReference type="InterPro" id="IPR001077">
    <property type="entry name" value="COMT_C"/>
</dbReference>
<evidence type="ECO:0000256" key="1">
    <source>
        <dbReference type="ARBA" id="ARBA00022603"/>
    </source>
</evidence>
<evidence type="ECO:0000259" key="4">
    <source>
        <dbReference type="Pfam" id="PF00891"/>
    </source>
</evidence>
<evidence type="ECO:0000313" key="6">
    <source>
        <dbReference type="Proteomes" id="UP000781932"/>
    </source>
</evidence>
<dbReference type="Gene3D" id="3.40.50.150">
    <property type="entry name" value="Vaccinia Virus protein VP39"/>
    <property type="match status" value="1"/>
</dbReference>
<dbReference type="InterPro" id="IPR016461">
    <property type="entry name" value="COMT-like"/>
</dbReference>
<organism evidence="5 6">
    <name type="scientific">Colletotrichum karsti</name>
    <dbReference type="NCBI Taxonomy" id="1095194"/>
    <lineage>
        <taxon>Eukaryota</taxon>
        <taxon>Fungi</taxon>
        <taxon>Dikarya</taxon>
        <taxon>Ascomycota</taxon>
        <taxon>Pezizomycotina</taxon>
        <taxon>Sordariomycetes</taxon>
        <taxon>Hypocreomycetidae</taxon>
        <taxon>Glomerellales</taxon>
        <taxon>Glomerellaceae</taxon>
        <taxon>Colletotrichum</taxon>
        <taxon>Colletotrichum boninense species complex</taxon>
    </lineage>
</organism>
<dbReference type="InterPro" id="IPR036390">
    <property type="entry name" value="WH_DNA-bd_sf"/>
</dbReference>
<dbReference type="Pfam" id="PF00067">
    <property type="entry name" value="p450"/>
    <property type="match status" value="2"/>
</dbReference>
<comment type="caution">
    <text evidence="5">The sequence shown here is derived from an EMBL/GenBank/DDBJ whole genome shotgun (WGS) entry which is preliminary data.</text>
</comment>
<dbReference type="SUPFAM" id="SSF53335">
    <property type="entry name" value="S-adenosyl-L-methionine-dependent methyltransferases"/>
    <property type="match status" value="1"/>
</dbReference>
<keyword evidence="2" id="KW-0808">Transferase</keyword>
<dbReference type="GO" id="GO:0032259">
    <property type="term" value="P:methylation"/>
    <property type="evidence" value="ECO:0007669"/>
    <property type="project" value="UniProtKB-KW"/>
</dbReference>
<keyword evidence="6" id="KW-1185">Reference proteome</keyword>
<dbReference type="InterPro" id="IPR036396">
    <property type="entry name" value="Cyt_P450_sf"/>
</dbReference>
<dbReference type="RefSeq" id="XP_038751226.1">
    <property type="nucleotide sequence ID" value="XM_038883631.1"/>
</dbReference>
<name>A0A9P6IFH5_9PEZI</name>
<reference evidence="5" key="2">
    <citation type="submission" date="2020-11" db="EMBL/GenBank/DDBJ databases">
        <title>Whole genome sequencing of Colletotrichum sp.</title>
        <authorList>
            <person name="Li H."/>
        </authorList>
    </citation>
    <scope>NUCLEOTIDE SEQUENCE</scope>
    <source>
        <strain evidence="5">CkLH20</strain>
    </source>
</reference>
<dbReference type="Gene3D" id="1.10.10.10">
    <property type="entry name" value="Winged helix-like DNA-binding domain superfamily/Winged helix DNA-binding domain"/>
    <property type="match status" value="1"/>
</dbReference>
<proteinExistence type="predicted"/>
<accession>A0A9P6IFH5</accession>
<dbReference type="InterPro" id="IPR029063">
    <property type="entry name" value="SAM-dependent_MTases_sf"/>
</dbReference>
<feature type="domain" description="O-methyltransferase C-terminal" evidence="4">
    <location>
        <begin position="137"/>
        <end position="292"/>
    </location>
</feature>
<dbReference type="InterPro" id="IPR001128">
    <property type="entry name" value="Cyt_P450"/>
</dbReference>
<dbReference type="Proteomes" id="UP000781932">
    <property type="component" value="Unassembled WGS sequence"/>
</dbReference>
<dbReference type="GO" id="GO:0005506">
    <property type="term" value="F:iron ion binding"/>
    <property type="evidence" value="ECO:0007669"/>
    <property type="project" value="InterPro"/>
</dbReference>
<dbReference type="PANTHER" id="PTHR43712:SF2">
    <property type="entry name" value="O-METHYLTRANSFERASE CICE"/>
    <property type="match status" value="1"/>
</dbReference>
<evidence type="ECO:0000313" key="5">
    <source>
        <dbReference type="EMBL" id="KAF9881765.1"/>
    </source>
</evidence>
<dbReference type="Pfam" id="PF00891">
    <property type="entry name" value="Methyltransf_2"/>
    <property type="match status" value="1"/>
</dbReference>
<dbReference type="OrthoDB" id="4804201at2759"/>
<gene>
    <name evidence="5" type="ORF">CkaCkLH20_00911</name>
</gene>
<dbReference type="PANTHER" id="PTHR43712">
    <property type="entry name" value="PUTATIVE (AFU_ORTHOLOGUE AFUA_4G14580)-RELATED"/>
    <property type="match status" value="1"/>
</dbReference>
<dbReference type="GeneID" id="62156705"/>
<dbReference type="Gene3D" id="1.10.630.10">
    <property type="entry name" value="Cytochrome P450"/>
    <property type="match status" value="2"/>
</dbReference>